<gene>
    <name evidence="4" type="ORF">VP1G_08823</name>
</gene>
<keyword evidence="3" id="KW-0560">Oxidoreductase</keyword>
<dbReference type="Gene3D" id="3.40.50.720">
    <property type="entry name" value="NAD(P)-binding Rossmann-like Domain"/>
    <property type="match status" value="1"/>
</dbReference>
<dbReference type="STRING" id="694573.A0A194VCP1"/>
<dbReference type="InterPro" id="IPR002347">
    <property type="entry name" value="SDR_fam"/>
</dbReference>
<dbReference type="PANTHER" id="PTHR24320">
    <property type="entry name" value="RETINOL DEHYDROGENASE"/>
    <property type="match status" value="1"/>
</dbReference>
<dbReference type="InterPro" id="IPR036291">
    <property type="entry name" value="NAD(P)-bd_dom_sf"/>
</dbReference>
<evidence type="ECO:0000256" key="3">
    <source>
        <dbReference type="ARBA" id="ARBA00023002"/>
    </source>
</evidence>
<dbReference type="Proteomes" id="UP000078576">
    <property type="component" value="Unassembled WGS sequence"/>
</dbReference>
<dbReference type="PRINTS" id="PR00081">
    <property type="entry name" value="GDHRDH"/>
</dbReference>
<dbReference type="SUPFAM" id="SSF51735">
    <property type="entry name" value="NAD(P)-binding Rossmann-fold domains"/>
    <property type="match status" value="1"/>
</dbReference>
<keyword evidence="2" id="KW-0521">NADP</keyword>
<dbReference type="OrthoDB" id="191139at2759"/>
<accession>A0A194VCP1</accession>
<dbReference type="GO" id="GO:0016491">
    <property type="term" value="F:oxidoreductase activity"/>
    <property type="evidence" value="ECO:0007669"/>
    <property type="project" value="UniProtKB-KW"/>
</dbReference>
<sequence length="337" mass="37008">MAMLHPKRWTQIFPPAPTFGEKDVGLKKGKVFIVTGGNQGVGFELCKMLRATGATVYIASRSQQRVDAAIEALESMEPKPEHPAVFKPLLLDLNDLNSVRTAASEFAVQEHRLDILWNNAGIGSDAVPPQSKTAQGLEKFIGMHCVAALLFTQLLLPQLQYAAKSSHIGSVRVIWLSSIMAESHVPAEGIDFSILAEGCPNNRRNYARSKAGNWILAHEYARRFGAHGIISVAANPGNLKTNAFQGAPSRFMAVANCLFLYDPRFGGYTELYAGFSPDITPENNGAYILPFGRVQPEEQIGRPDILAKLKAEEDNLGENFWRWCEDQANTAVIKLEA</sequence>
<dbReference type="AlphaFoldDB" id="A0A194VCP1"/>
<reference evidence="5" key="1">
    <citation type="submission" date="2014-12" db="EMBL/GenBank/DDBJ databases">
        <title>Genome Sequence of Valsa Canker Pathogens Uncovers a Specific Adaption of Colonization on Woody Bark.</title>
        <authorList>
            <person name="Yin Z."/>
            <person name="Liu H."/>
            <person name="Gao X."/>
            <person name="Li Z."/>
            <person name="Song N."/>
            <person name="Ke X."/>
            <person name="Dai Q."/>
            <person name="Wu Y."/>
            <person name="Sun Y."/>
            <person name="Xu J.-R."/>
            <person name="Kang Z.K."/>
            <person name="Wang L."/>
            <person name="Huang L."/>
        </authorList>
    </citation>
    <scope>NUCLEOTIDE SEQUENCE [LARGE SCALE GENOMIC DNA]</scope>
    <source>
        <strain evidence="5">SXYL134</strain>
    </source>
</reference>
<proteinExistence type="inferred from homology"/>
<evidence type="ECO:0000256" key="2">
    <source>
        <dbReference type="ARBA" id="ARBA00022857"/>
    </source>
</evidence>
<keyword evidence="5" id="KW-1185">Reference proteome</keyword>
<organism evidence="4 5">
    <name type="scientific">Cytospora mali</name>
    <name type="common">Apple Valsa canker fungus</name>
    <name type="synonym">Valsa mali</name>
    <dbReference type="NCBI Taxonomy" id="578113"/>
    <lineage>
        <taxon>Eukaryota</taxon>
        <taxon>Fungi</taxon>
        <taxon>Dikarya</taxon>
        <taxon>Ascomycota</taxon>
        <taxon>Pezizomycotina</taxon>
        <taxon>Sordariomycetes</taxon>
        <taxon>Sordariomycetidae</taxon>
        <taxon>Diaporthales</taxon>
        <taxon>Cytosporaceae</taxon>
        <taxon>Cytospora</taxon>
    </lineage>
</organism>
<dbReference type="EMBL" id="KN714783">
    <property type="protein sequence ID" value="KUI61664.1"/>
    <property type="molecule type" value="Genomic_DNA"/>
</dbReference>
<evidence type="ECO:0000256" key="1">
    <source>
        <dbReference type="ARBA" id="ARBA00006484"/>
    </source>
</evidence>
<protein>
    <recommendedName>
        <fullName evidence="6">Oxidoreductase</fullName>
    </recommendedName>
</protein>
<name>A0A194VCP1_CYTMA</name>
<evidence type="ECO:0000313" key="5">
    <source>
        <dbReference type="Proteomes" id="UP000078576"/>
    </source>
</evidence>
<evidence type="ECO:0000313" key="4">
    <source>
        <dbReference type="EMBL" id="KUI61664.1"/>
    </source>
</evidence>
<comment type="similarity">
    <text evidence="1">Belongs to the short-chain dehydrogenases/reductases (SDR) family.</text>
</comment>
<dbReference type="PANTHER" id="PTHR24320:SF236">
    <property type="entry name" value="SHORT-CHAIN DEHYDROGENASE-RELATED"/>
    <property type="match status" value="1"/>
</dbReference>
<dbReference type="Pfam" id="PF00106">
    <property type="entry name" value="adh_short"/>
    <property type="match status" value="1"/>
</dbReference>
<evidence type="ECO:0008006" key="6">
    <source>
        <dbReference type="Google" id="ProtNLM"/>
    </source>
</evidence>